<keyword evidence="8 10" id="KW-0406">Ion transport</keyword>
<keyword evidence="4 10" id="KW-0109">Calcium transport</keyword>
<comment type="subcellular location">
    <subcellularLocation>
        <location evidence="1">Endomembrane system</location>
        <topology evidence="1">Multi-pass membrane protein</topology>
    </subcellularLocation>
    <subcellularLocation>
        <location evidence="10">Vacuole membrane</location>
    </subcellularLocation>
</comment>
<accession>A0ABR4APF5</accession>
<protein>
    <recommendedName>
        <fullName evidence="10">Vacuolar calcium ion transporter</fullName>
    </recommendedName>
</protein>
<dbReference type="EMBL" id="JBEFKJ010000003">
    <property type="protein sequence ID" value="KAL2047145.1"/>
    <property type="molecule type" value="Genomic_DNA"/>
</dbReference>
<evidence type="ECO:0000313" key="14">
    <source>
        <dbReference type="Proteomes" id="UP001590950"/>
    </source>
</evidence>
<gene>
    <name evidence="13" type="ORF">N7G274_001164</name>
</gene>
<dbReference type="InterPro" id="IPR004713">
    <property type="entry name" value="CaH_exchang"/>
</dbReference>
<dbReference type="Proteomes" id="UP001590950">
    <property type="component" value="Unassembled WGS sequence"/>
</dbReference>
<name>A0ABR4APF5_9LECA</name>
<keyword evidence="3 10" id="KW-0813">Transport</keyword>
<organism evidence="13 14">
    <name type="scientific">Stereocaulon virgatum</name>
    <dbReference type="NCBI Taxonomy" id="373712"/>
    <lineage>
        <taxon>Eukaryota</taxon>
        <taxon>Fungi</taxon>
        <taxon>Dikarya</taxon>
        <taxon>Ascomycota</taxon>
        <taxon>Pezizomycotina</taxon>
        <taxon>Lecanoromycetes</taxon>
        <taxon>OSLEUM clade</taxon>
        <taxon>Lecanoromycetidae</taxon>
        <taxon>Lecanorales</taxon>
        <taxon>Lecanorineae</taxon>
        <taxon>Stereocaulaceae</taxon>
        <taxon>Stereocaulon</taxon>
    </lineage>
</organism>
<evidence type="ECO:0000256" key="6">
    <source>
        <dbReference type="ARBA" id="ARBA00022837"/>
    </source>
</evidence>
<dbReference type="InterPro" id="IPR044880">
    <property type="entry name" value="NCX_ion-bd_dom_sf"/>
</dbReference>
<keyword evidence="7 10" id="KW-1133">Transmembrane helix</keyword>
<evidence type="ECO:0000259" key="12">
    <source>
        <dbReference type="Pfam" id="PF01699"/>
    </source>
</evidence>
<feature type="transmembrane region" description="Helical" evidence="10">
    <location>
        <begin position="366"/>
        <end position="390"/>
    </location>
</feature>
<feature type="transmembrane region" description="Helical" evidence="10">
    <location>
        <begin position="169"/>
        <end position="192"/>
    </location>
</feature>
<comment type="similarity">
    <text evidence="2 10">Belongs to the Ca(2+):cation antiporter (CaCA) (TC 2.A.19) family.</text>
</comment>
<dbReference type="Pfam" id="PF01699">
    <property type="entry name" value="Na_Ca_ex"/>
    <property type="match status" value="2"/>
</dbReference>
<evidence type="ECO:0000256" key="11">
    <source>
        <dbReference type="SAM" id="MobiDB-lite"/>
    </source>
</evidence>
<dbReference type="NCBIfam" id="TIGR00378">
    <property type="entry name" value="cax"/>
    <property type="match status" value="1"/>
</dbReference>
<evidence type="ECO:0000256" key="10">
    <source>
        <dbReference type="RuleBase" id="RU365028"/>
    </source>
</evidence>
<feature type="transmembrane region" description="Helical" evidence="10">
    <location>
        <begin position="402"/>
        <end position="419"/>
    </location>
</feature>
<feature type="domain" description="Sodium/calcium exchanger membrane region" evidence="12">
    <location>
        <begin position="104"/>
        <end position="266"/>
    </location>
</feature>
<evidence type="ECO:0000313" key="13">
    <source>
        <dbReference type="EMBL" id="KAL2047145.1"/>
    </source>
</evidence>
<comment type="function">
    <text evidence="10">Has a role in promoting intracellular calcium ion sequestration via the exchange of calcium ions for hydrogen ions across the vacuolar membrane. Involved also in manganese ion homeostasis via its uptake into the vacuole.</text>
</comment>
<evidence type="ECO:0000256" key="3">
    <source>
        <dbReference type="ARBA" id="ARBA00022448"/>
    </source>
</evidence>
<keyword evidence="14" id="KW-1185">Reference proteome</keyword>
<dbReference type="Gene3D" id="1.20.1420.30">
    <property type="entry name" value="NCX, central ion-binding region"/>
    <property type="match status" value="2"/>
</dbReference>
<feature type="transmembrane region" description="Helical" evidence="10">
    <location>
        <begin position="204"/>
        <end position="226"/>
    </location>
</feature>
<evidence type="ECO:0000256" key="7">
    <source>
        <dbReference type="ARBA" id="ARBA00022989"/>
    </source>
</evidence>
<feature type="transmembrane region" description="Helical" evidence="10">
    <location>
        <begin position="104"/>
        <end position="123"/>
    </location>
</feature>
<keyword evidence="6 10" id="KW-0106">Calcium</keyword>
<evidence type="ECO:0000256" key="4">
    <source>
        <dbReference type="ARBA" id="ARBA00022568"/>
    </source>
</evidence>
<sequence length="467" mass="51514">MLGRFRGKQGPDAQTGVQEQDIGVSNDTEKAPQHMHIPRFNHNGHKVTRGIKPDGESGRGGIHPWHFIRICFRSTSHMSMCVNVLWPFVPPAIALHFARPDLNLWIFVLNYIAMVPSANLIGFAGQELARKLPKVFGVVLETFLGGIVEIVLFMVLLHNDVNNNLIPVIRSAILGSILANLLLCLGFCFFAGGLRREEQEFDEVISEVGHGLLLMAGFGLLIPTAFYASLRGSMDSGLLESKTLSISRIASVILLVAFFIYVYFQMRTHHGLYDSVLEKDEERDHDREDDLKKAKLTFTECIFALAIALTCVSLHAVFLVEEIEYMITERGVPDAFMGLILIPLVEKAAEHLTAVDEAWDNQMNFALAHILGATVQTALFNSSLAVIVGWGLHKAMDLNFEVFNIVILIMAIIVVGNFLRDQKSNYLEGSLCILIYILIAIASWYYPNPVPGASNTAEAAGAAHGGG</sequence>
<reference evidence="13 14" key="1">
    <citation type="submission" date="2024-09" db="EMBL/GenBank/DDBJ databases">
        <title>Rethinking Asexuality: The Enigmatic Case of Functional Sexual Genes in Lepraria (Stereocaulaceae).</title>
        <authorList>
            <person name="Doellman M."/>
            <person name="Sun Y."/>
            <person name="Barcenas-Pena A."/>
            <person name="Lumbsch H.T."/>
            <person name="Grewe F."/>
        </authorList>
    </citation>
    <scope>NUCLEOTIDE SEQUENCE [LARGE SCALE GENOMIC DNA]</scope>
    <source>
        <strain evidence="13 14">Mercado 3170</strain>
    </source>
</reference>
<dbReference type="InterPro" id="IPR004798">
    <property type="entry name" value="CAX-like"/>
</dbReference>
<feature type="domain" description="Sodium/calcium exchanger membrane region" evidence="12">
    <location>
        <begin position="303"/>
        <end position="444"/>
    </location>
</feature>
<keyword evidence="9 10" id="KW-0472">Membrane</keyword>
<feature type="transmembrane region" description="Helical" evidence="10">
    <location>
        <begin position="426"/>
        <end position="446"/>
    </location>
</feature>
<evidence type="ECO:0000256" key="5">
    <source>
        <dbReference type="ARBA" id="ARBA00022692"/>
    </source>
</evidence>
<feature type="transmembrane region" description="Helical" evidence="10">
    <location>
        <begin position="135"/>
        <end position="157"/>
    </location>
</feature>
<feature type="transmembrane region" description="Helical" evidence="10">
    <location>
        <begin position="246"/>
        <end position="264"/>
    </location>
</feature>
<evidence type="ECO:0000256" key="9">
    <source>
        <dbReference type="ARBA" id="ARBA00023136"/>
    </source>
</evidence>
<evidence type="ECO:0000256" key="2">
    <source>
        <dbReference type="ARBA" id="ARBA00008170"/>
    </source>
</evidence>
<dbReference type="PANTHER" id="PTHR31503:SF14">
    <property type="entry name" value="VACUOLAR CALCIUM ION TRANSPORTER"/>
    <property type="match status" value="1"/>
</dbReference>
<keyword evidence="10" id="KW-0050">Antiport</keyword>
<feature type="transmembrane region" description="Helical" evidence="10">
    <location>
        <begin position="301"/>
        <end position="320"/>
    </location>
</feature>
<evidence type="ECO:0000256" key="8">
    <source>
        <dbReference type="ARBA" id="ARBA00023065"/>
    </source>
</evidence>
<dbReference type="PANTHER" id="PTHR31503">
    <property type="entry name" value="VACUOLAR CALCIUM ION TRANSPORTER"/>
    <property type="match status" value="1"/>
</dbReference>
<dbReference type="InterPro" id="IPR004837">
    <property type="entry name" value="NaCa_Exmemb"/>
</dbReference>
<evidence type="ECO:0000256" key="1">
    <source>
        <dbReference type="ARBA" id="ARBA00004127"/>
    </source>
</evidence>
<feature type="region of interest" description="Disordered" evidence="11">
    <location>
        <begin position="1"/>
        <end position="23"/>
    </location>
</feature>
<comment type="caution">
    <text evidence="13">The sequence shown here is derived from an EMBL/GenBank/DDBJ whole genome shotgun (WGS) entry which is preliminary data.</text>
</comment>
<comment type="caution">
    <text evidence="10">Lacks conserved residue(s) required for the propagation of feature annotation.</text>
</comment>
<proteinExistence type="inferred from homology"/>
<keyword evidence="5 10" id="KW-0812">Transmembrane</keyword>
<keyword evidence="10" id="KW-0926">Vacuole</keyword>